<dbReference type="SMART" id="SM00014">
    <property type="entry name" value="acidPPc"/>
    <property type="match status" value="1"/>
</dbReference>
<dbReference type="OMA" id="VYATLIW"/>
<dbReference type="PANTHER" id="PTHR11247">
    <property type="entry name" value="PALMITOYL-PROTEIN THIOESTERASE/DOLICHYLDIPHOSPHATASE 1"/>
    <property type="match status" value="1"/>
</dbReference>
<dbReference type="Gene3D" id="1.20.144.10">
    <property type="entry name" value="Phosphatidic acid phosphatase type 2/haloperoxidase"/>
    <property type="match status" value="1"/>
</dbReference>
<dbReference type="EC" id="3.6.1.43" evidence="6"/>
<evidence type="ECO:0000313" key="9">
    <source>
        <dbReference type="EMBL" id="CBJ28335.1"/>
    </source>
</evidence>
<comment type="similarity">
    <text evidence="6">Belongs to the dolichyldiphosphatase family.</text>
</comment>
<dbReference type="Pfam" id="PF01569">
    <property type="entry name" value="PAP2"/>
    <property type="match status" value="1"/>
</dbReference>
<feature type="domain" description="Phosphatidic acid phosphatase type 2/haloperoxidase" evidence="8">
    <location>
        <begin position="54"/>
        <end position="166"/>
    </location>
</feature>
<feature type="region of interest" description="Disordered" evidence="7">
    <location>
        <begin position="220"/>
        <end position="240"/>
    </location>
</feature>
<dbReference type="InParanoid" id="D7FGQ9"/>
<dbReference type="GO" id="GO:0008610">
    <property type="term" value="P:lipid biosynthetic process"/>
    <property type="evidence" value="ECO:0007669"/>
    <property type="project" value="TreeGrafter"/>
</dbReference>
<organism evidence="9 10">
    <name type="scientific">Ectocarpus siliculosus</name>
    <name type="common">Brown alga</name>
    <name type="synonym">Conferva siliculosa</name>
    <dbReference type="NCBI Taxonomy" id="2880"/>
    <lineage>
        <taxon>Eukaryota</taxon>
        <taxon>Sar</taxon>
        <taxon>Stramenopiles</taxon>
        <taxon>Ochrophyta</taxon>
        <taxon>PX clade</taxon>
        <taxon>Phaeophyceae</taxon>
        <taxon>Ectocarpales</taxon>
        <taxon>Ectocarpaceae</taxon>
        <taxon>Ectocarpus</taxon>
    </lineage>
</organism>
<dbReference type="UniPathway" id="UPA00378"/>
<evidence type="ECO:0000259" key="8">
    <source>
        <dbReference type="SMART" id="SM00014"/>
    </source>
</evidence>
<comment type="catalytic activity">
    <reaction evidence="6">
        <text>a di-trans,poly-cis-dolichyl diphosphate + H2O = a di-trans,poly-cis-dolichyl phosphate + phosphate + H(+)</text>
        <dbReference type="Rhea" id="RHEA:14385"/>
        <dbReference type="Rhea" id="RHEA-COMP:19498"/>
        <dbReference type="Rhea" id="RHEA-COMP:19506"/>
        <dbReference type="ChEBI" id="CHEBI:15377"/>
        <dbReference type="ChEBI" id="CHEBI:15378"/>
        <dbReference type="ChEBI" id="CHEBI:43474"/>
        <dbReference type="ChEBI" id="CHEBI:57497"/>
        <dbReference type="ChEBI" id="CHEBI:57683"/>
        <dbReference type="EC" id="3.6.1.43"/>
    </reaction>
</comment>
<comment type="caution">
    <text evidence="6">Lacks conserved residue(s) required for the propagation of feature annotation.</text>
</comment>
<keyword evidence="2 6" id="KW-0812">Transmembrane</keyword>
<accession>D7FGQ9</accession>
<evidence type="ECO:0000256" key="1">
    <source>
        <dbReference type="ARBA" id="ARBA00004141"/>
    </source>
</evidence>
<dbReference type="eggNOG" id="KOG3146">
    <property type="taxonomic scope" value="Eukaryota"/>
</dbReference>
<keyword evidence="6" id="KW-0256">Endoplasmic reticulum</keyword>
<protein>
    <recommendedName>
        <fullName evidence="6">Dolichyldiphosphatase</fullName>
        <ecNumber evidence="6">3.6.1.43</ecNumber>
    </recommendedName>
</protein>
<dbReference type="EMBL" id="FN647694">
    <property type="protein sequence ID" value="CBJ28335.1"/>
    <property type="molecule type" value="Genomic_DNA"/>
</dbReference>
<evidence type="ECO:0000256" key="4">
    <source>
        <dbReference type="ARBA" id="ARBA00022989"/>
    </source>
</evidence>
<reference evidence="9 10" key="1">
    <citation type="journal article" date="2010" name="Nature">
        <title>The Ectocarpus genome and the independent evolution of multicellularity in brown algae.</title>
        <authorList>
            <person name="Cock J.M."/>
            <person name="Sterck L."/>
            <person name="Rouze P."/>
            <person name="Scornet D."/>
            <person name="Allen A.E."/>
            <person name="Amoutzias G."/>
            <person name="Anthouard V."/>
            <person name="Artiguenave F."/>
            <person name="Aury J.M."/>
            <person name="Badger J.H."/>
            <person name="Beszteri B."/>
            <person name="Billiau K."/>
            <person name="Bonnet E."/>
            <person name="Bothwell J.H."/>
            <person name="Bowler C."/>
            <person name="Boyen C."/>
            <person name="Brownlee C."/>
            <person name="Carrano C.J."/>
            <person name="Charrier B."/>
            <person name="Cho G.Y."/>
            <person name="Coelho S.M."/>
            <person name="Collen J."/>
            <person name="Corre E."/>
            <person name="Da Silva C."/>
            <person name="Delage L."/>
            <person name="Delaroque N."/>
            <person name="Dittami S.M."/>
            <person name="Doulbeau S."/>
            <person name="Elias M."/>
            <person name="Farnham G."/>
            <person name="Gachon C.M."/>
            <person name="Gschloessl B."/>
            <person name="Heesch S."/>
            <person name="Jabbari K."/>
            <person name="Jubin C."/>
            <person name="Kawai H."/>
            <person name="Kimura K."/>
            <person name="Kloareg B."/>
            <person name="Kupper F.C."/>
            <person name="Lang D."/>
            <person name="Le Bail A."/>
            <person name="Leblanc C."/>
            <person name="Lerouge P."/>
            <person name="Lohr M."/>
            <person name="Lopez P.J."/>
            <person name="Martens C."/>
            <person name="Maumus F."/>
            <person name="Michel G."/>
            <person name="Miranda-Saavedra D."/>
            <person name="Morales J."/>
            <person name="Moreau H."/>
            <person name="Motomura T."/>
            <person name="Nagasato C."/>
            <person name="Napoli C.A."/>
            <person name="Nelson D.R."/>
            <person name="Nyvall-Collen P."/>
            <person name="Peters A.F."/>
            <person name="Pommier C."/>
            <person name="Potin P."/>
            <person name="Poulain J."/>
            <person name="Quesneville H."/>
            <person name="Read B."/>
            <person name="Rensing S.A."/>
            <person name="Ritter A."/>
            <person name="Rousvoal S."/>
            <person name="Samanta M."/>
            <person name="Samson G."/>
            <person name="Schroeder D.C."/>
            <person name="Segurens B."/>
            <person name="Strittmatter M."/>
            <person name="Tonon T."/>
            <person name="Tregear J.W."/>
            <person name="Valentin K."/>
            <person name="von Dassow P."/>
            <person name="Yamagishi T."/>
            <person name="Van de Peer Y."/>
            <person name="Wincker P."/>
        </authorList>
    </citation>
    <scope>NUCLEOTIDE SEQUENCE [LARGE SCALE GENOMIC DNA]</scope>
    <source>
        <strain evidence="10">Ec32 / CCAP1310/4</strain>
    </source>
</reference>
<dbReference type="InterPro" id="IPR036938">
    <property type="entry name" value="PAP2/HPO_sf"/>
</dbReference>
<dbReference type="Proteomes" id="UP000002630">
    <property type="component" value="Linkage Group LG29"/>
</dbReference>
<feature type="transmembrane region" description="Helical" evidence="6">
    <location>
        <begin position="151"/>
        <end position="169"/>
    </location>
</feature>
<feature type="transmembrane region" description="Helical" evidence="6">
    <location>
        <begin position="29"/>
        <end position="50"/>
    </location>
</feature>
<comment type="function">
    <text evidence="6">Required for efficient N-glycosylation. Necessary for maintaining optimal levels of dolichol-linked oligosaccharides. Hydrolyzes dolichyl pyrophosphate at a very high rate and dolichyl monophosphate at a much lower rate. Does not act on phosphatidate.</text>
</comment>
<keyword evidence="10" id="KW-1185">Reference proteome</keyword>
<dbReference type="InterPro" id="IPR039667">
    <property type="entry name" value="Dolichyldiphosphatase_PAP2"/>
</dbReference>
<dbReference type="OrthoDB" id="302705at2759"/>
<evidence type="ECO:0000256" key="5">
    <source>
        <dbReference type="ARBA" id="ARBA00023136"/>
    </source>
</evidence>
<keyword evidence="4 6" id="KW-1133">Transmembrane helix</keyword>
<dbReference type="SUPFAM" id="SSF48317">
    <property type="entry name" value="Acid phosphatase/Vanadium-dependent haloperoxidase"/>
    <property type="match status" value="1"/>
</dbReference>
<evidence type="ECO:0000256" key="3">
    <source>
        <dbReference type="ARBA" id="ARBA00022801"/>
    </source>
</evidence>
<evidence type="ECO:0000256" key="2">
    <source>
        <dbReference type="ARBA" id="ARBA00022692"/>
    </source>
</evidence>
<dbReference type="EMBL" id="FN649754">
    <property type="protein sequence ID" value="CBJ28335.1"/>
    <property type="molecule type" value="Genomic_DNA"/>
</dbReference>
<keyword evidence="5 6" id="KW-0472">Membrane</keyword>
<dbReference type="InterPro" id="IPR000326">
    <property type="entry name" value="PAP2/HPO"/>
</dbReference>
<keyword evidence="3 6" id="KW-0378">Hydrolase</keyword>
<dbReference type="GO" id="GO:0005789">
    <property type="term" value="C:endoplasmic reticulum membrane"/>
    <property type="evidence" value="ECO:0007669"/>
    <property type="project" value="UniProtKB-SubCell"/>
</dbReference>
<evidence type="ECO:0000256" key="6">
    <source>
        <dbReference type="RuleBase" id="RU367078"/>
    </source>
</evidence>
<gene>
    <name evidence="9" type="primary">DOLPP1</name>
    <name evidence="9" type="ORF">Esi_0101_0025</name>
</gene>
<dbReference type="CDD" id="cd03382">
    <property type="entry name" value="PAP2_dolichyldiphosphatase"/>
    <property type="match status" value="1"/>
</dbReference>
<proteinExistence type="inferred from homology"/>
<evidence type="ECO:0000313" key="10">
    <source>
        <dbReference type="Proteomes" id="UP000002630"/>
    </source>
</evidence>
<feature type="compositionally biased region" description="Basic and acidic residues" evidence="7">
    <location>
        <begin position="229"/>
        <end position="240"/>
    </location>
</feature>
<evidence type="ECO:0000256" key="7">
    <source>
        <dbReference type="SAM" id="MobiDB-lite"/>
    </source>
</evidence>
<comment type="pathway">
    <text evidence="6">Protein modification; protein glycosylation.</text>
</comment>
<dbReference type="PANTHER" id="PTHR11247:SF1">
    <property type="entry name" value="DOLICHYLDIPHOSPHATASE 1"/>
    <property type="match status" value="1"/>
</dbReference>
<dbReference type="AlphaFoldDB" id="D7FGQ9"/>
<dbReference type="STRING" id="2880.D7FGQ9"/>
<dbReference type="GO" id="GO:0006487">
    <property type="term" value="P:protein N-linked glycosylation"/>
    <property type="evidence" value="ECO:0007669"/>
    <property type="project" value="UniProtKB-UniRule"/>
</dbReference>
<sequence>MVVDPCDEDYAYLSLTVARYAKEDALGKYMALLTLSPIYLAVAYMTLVVVRRDLQVFVLAVGHLVDLVVNKALKTWIAEARPPGCINTGHGMPSNHSQYMFFFASFVSLYLWGRVSFSAEAKVGLTSVLAGWAASVAYSRMCLQCHTLKQVAVGAAVGTTTGGLWYLLYSKVLLPLLPRVAKWPISRALYVKDYSQVSNVLAFEHDALYGDGGGETVFTGSSSRGGVRASDHVDASRKVR</sequence>
<comment type="subcellular location">
    <subcellularLocation>
        <location evidence="6">Endoplasmic reticulum membrane</location>
        <topology evidence="6">Multi-pass membrane protein</topology>
    </subcellularLocation>
    <subcellularLocation>
        <location evidence="1">Membrane</location>
        <topology evidence="1">Multi-pass membrane protein</topology>
    </subcellularLocation>
</comment>
<name>D7FGQ9_ECTSI</name>
<dbReference type="GO" id="GO:0047874">
    <property type="term" value="F:dolichyldiphosphatase activity"/>
    <property type="evidence" value="ECO:0007669"/>
    <property type="project" value="UniProtKB-UniRule"/>
</dbReference>